<accession>A0ABT5R466</accession>
<keyword evidence="2" id="KW-1185">Reference proteome</keyword>
<sequence>MSDTDSTSEVCRNSLDDTLIALQKSISRVNEKSLPLPMGGDRPIALIIGDIDFELELSCDQVEDRLIVSKGGTIHMKLKGTLNTDMEVREGDEGD</sequence>
<gene>
    <name evidence="1" type="ORF">LRP50_18195</name>
</gene>
<proteinExistence type="predicted"/>
<reference evidence="1" key="1">
    <citation type="submission" date="2021-12" db="EMBL/GenBank/DDBJ databases">
        <title>Enterovibrio ZSDZ35 sp. nov. and Enterovibrio ZSDZ42 sp. nov., isolated from coastal seawater in Qingdao.</title>
        <authorList>
            <person name="Zhang P."/>
        </authorList>
    </citation>
    <scope>NUCLEOTIDE SEQUENCE</scope>
    <source>
        <strain evidence="1">ZSDZ42</strain>
    </source>
</reference>
<dbReference type="RefSeq" id="WP_274165869.1">
    <property type="nucleotide sequence ID" value="NZ_JAJUBC010000024.1"/>
</dbReference>
<protein>
    <submittedName>
        <fullName evidence="1">Uncharacterized protein</fullName>
    </submittedName>
</protein>
<evidence type="ECO:0000313" key="1">
    <source>
        <dbReference type="EMBL" id="MDD1795062.1"/>
    </source>
</evidence>
<comment type="caution">
    <text evidence="1">The sequence shown here is derived from an EMBL/GenBank/DDBJ whole genome shotgun (WGS) entry which is preliminary data.</text>
</comment>
<dbReference type="Proteomes" id="UP001149400">
    <property type="component" value="Unassembled WGS sequence"/>
</dbReference>
<evidence type="ECO:0000313" key="2">
    <source>
        <dbReference type="Proteomes" id="UP001149400"/>
    </source>
</evidence>
<dbReference type="EMBL" id="JAJUBC010000024">
    <property type="protein sequence ID" value="MDD1795062.1"/>
    <property type="molecule type" value="Genomic_DNA"/>
</dbReference>
<name>A0ABT5R466_9GAMM</name>
<organism evidence="1 2">
    <name type="scientific">Enterovibrio gelatinilyticus</name>
    <dbReference type="NCBI Taxonomy" id="2899819"/>
    <lineage>
        <taxon>Bacteria</taxon>
        <taxon>Pseudomonadati</taxon>
        <taxon>Pseudomonadota</taxon>
        <taxon>Gammaproteobacteria</taxon>
        <taxon>Vibrionales</taxon>
        <taxon>Vibrionaceae</taxon>
        <taxon>Enterovibrio</taxon>
    </lineage>
</organism>